<dbReference type="EMBL" id="CM044708">
    <property type="protein sequence ID" value="KAI5650328.1"/>
    <property type="molecule type" value="Genomic_DNA"/>
</dbReference>
<protein>
    <submittedName>
        <fullName evidence="1">Uncharacterized protein</fullName>
    </submittedName>
</protein>
<organism evidence="1 2">
    <name type="scientific">Catharanthus roseus</name>
    <name type="common">Madagascar periwinkle</name>
    <name type="synonym">Vinca rosea</name>
    <dbReference type="NCBI Taxonomy" id="4058"/>
    <lineage>
        <taxon>Eukaryota</taxon>
        <taxon>Viridiplantae</taxon>
        <taxon>Streptophyta</taxon>
        <taxon>Embryophyta</taxon>
        <taxon>Tracheophyta</taxon>
        <taxon>Spermatophyta</taxon>
        <taxon>Magnoliopsida</taxon>
        <taxon>eudicotyledons</taxon>
        <taxon>Gunneridae</taxon>
        <taxon>Pentapetalae</taxon>
        <taxon>asterids</taxon>
        <taxon>lamiids</taxon>
        <taxon>Gentianales</taxon>
        <taxon>Apocynaceae</taxon>
        <taxon>Rauvolfioideae</taxon>
        <taxon>Vinceae</taxon>
        <taxon>Catharanthinae</taxon>
        <taxon>Catharanthus</taxon>
    </lineage>
</organism>
<name>A0ACB9ZRW2_CATRO</name>
<dbReference type="Proteomes" id="UP001060085">
    <property type="component" value="Linkage Group LG08"/>
</dbReference>
<gene>
    <name evidence="1" type="ORF">M9H77_36333</name>
</gene>
<evidence type="ECO:0000313" key="1">
    <source>
        <dbReference type="EMBL" id="KAI5650328.1"/>
    </source>
</evidence>
<accession>A0ACB9ZRW2</accession>
<reference evidence="2" key="1">
    <citation type="journal article" date="2023" name="Nat. Plants">
        <title>Single-cell RNA sequencing provides a high-resolution roadmap for understanding the multicellular compartmentation of specialized metabolism.</title>
        <authorList>
            <person name="Sun S."/>
            <person name="Shen X."/>
            <person name="Li Y."/>
            <person name="Li Y."/>
            <person name="Wang S."/>
            <person name="Li R."/>
            <person name="Zhang H."/>
            <person name="Shen G."/>
            <person name="Guo B."/>
            <person name="Wei J."/>
            <person name="Xu J."/>
            <person name="St-Pierre B."/>
            <person name="Chen S."/>
            <person name="Sun C."/>
        </authorList>
    </citation>
    <scope>NUCLEOTIDE SEQUENCE [LARGE SCALE GENOMIC DNA]</scope>
</reference>
<evidence type="ECO:0000313" key="2">
    <source>
        <dbReference type="Proteomes" id="UP001060085"/>
    </source>
</evidence>
<sequence length="241" mass="28272">MVLSSRFHVETIRQMKITLFRPEQAVAQPIFLKPDHESDFMAYAIRNYTWEKDDVELSSKEKGEMTPRESEQSVNLDVECLSILSFEKIRGLRFQSIKDVEEFCSCHSKMNWRKNILHLRRNQLYLPTLLTNLKELEAHASKIFTRNIFSKVQREIAGDATLLIHDVAKTDDMKLYTITQYLHEGRLWNVEFHMSKSVIQCSCKKFGTDEIPCSHSISVMKAENFQEFPRCCINKRETQNS</sequence>
<keyword evidence="2" id="KW-1185">Reference proteome</keyword>
<proteinExistence type="predicted"/>
<comment type="caution">
    <text evidence="1">The sequence shown here is derived from an EMBL/GenBank/DDBJ whole genome shotgun (WGS) entry which is preliminary data.</text>
</comment>